<name>A0A0R1KUJ6_9LACO</name>
<dbReference type="OrthoDB" id="2417886at2"/>
<dbReference type="Proteomes" id="UP000051581">
    <property type="component" value="Unassembled WGS sequence"/>
</dbReference>
<comment type="caution">
    <text evidence="1">The sequence shown here is derived from an EMBL/GenBank/DDBJ whole genome shotgun (WGS) entry which is preliminary data.</text>
</comment>
<gene>
    <name evidence="1" type="ORF">FD17_GL001490</name>
</gene>
<sequence length="117" mass="13498">MKMLTQVLYSKSFYESLVSAIDDCERRNASHESIEQFVAEFNSTINGLRDAFNSVEVVPNAFEKLSDTYHLCEPIRKISVNSQFTILYRYDSDQDLVQIGPFVDKDQIHLQIGQVEE</sequence>
<dbReference type="AlphaFoldDB" id="A0A0R1KUJ6"/>
<dbReference type="RefSeq" id="WP_057826290.1">
    <property type="nucleotide sequence ID" value="NZ_AZEA01000027.1"/>
</dbReference>
<dbReference type="EMBL" id="AZEA01000027">
    <property type="protein sequence ID" value="KRK87029.1"/>
    <property type="molecule type" value="Genomic_DNA"/>
</dbReference>
<dbReference type="PATRIC" id="fig|1423808.3.peg.1511"/>
<evidence type="ECO:0000313" key="1">
    <source>
        <dbReference type="EMBL" id="KRK87029.1"/>
    </source>
</evidence>
<evidence type="ECO:0008006" key="3">
    <source>
        <dbReference type="Google" id="ProtNLM"/>
    </source>
</evidence>
<reference evidence="1 2" key="1">
    <citation type="journal article" date="2015" name="Genome Announc.">
        <title>Expanding the biotechnology potential of lactobacilli through comparative genomics of 213 strains and associated genera.</title>
        <authorList>
            <person name="Sun Z."/>
            <person name="Harris H.M."/>
            <person name="McCann A."/>
            <person name="Guo C."/>
            <person name="Argimon S."/>
            <person name="Zhang W."/>
            <person name="Yang X."/>
            <person name="Jeffery I.B."/>
            <person name="Cooney J.C."/>
            <person name="Kagawa T.F."/>
            <person name="Liu W."/>
            <person name="Song Y."/>
            <person name="Salvetti E."/>
            <person name="Wrobel A."/>
            <person name="Rasinkangas P."/>
            <person name="Parkhill J."/>
            <person name="Rea M.C."/>
            <person name="O'Sullivan O."/>
            <person name="Ritari J."/>
            <person name="Douillard F.P."/>
            <person name="Paul Ross R."/>
            <person name="Yang R."/>
            <person name="Briner A.E."/>
            <person name="Felis G.E."/>
            <person name="de Vos W.M."/>
            <person name="Barrangou R."/>
            <person name="Klaenhammer T.R."/>
            <person name="Caufield P.W."/>
            <person name="Cui Y."/>
            <person name="Zhang H."/>
            <person name="O'Toole P.W."/>
        </authorList>
    </citation>
    <scope>NUCLEOTIDE SEQUENCE [LARGE SCALE GENOMIC DNA]</scope>
    <source>
        <strain evidence="1 2">DSM 19904</strain>
    </source>
</reference>
<accession>A0A0R1KUJ6</accession>
<proteinExistence type="predicted"/>
<keyword evidence="2" id="KW-1185">Reference proteome</keyword>
<protein>
    <recommendedName>
        <fullName evidence="3">Type II toxin-antitoxin system RelE/ParE family toxin</fullName>
    </recommendedName>
</protein>
<evidence type="ECO:0000313" key="2">
    <source>
        <dbReference type="Proteomes" id="UP000051581"/>
    </source>
</evidence>
<organism evidence="1 2">
    <name type="scientific">Lentilactobacillus sunkii DSM 19904</name>
    <dbReference type="NCBI Taxonomy" id="1423808"/>
    <lineage>
        <taxon>Bacteria</taxon>
        <taxon>Bacillati</taxon>
        <taxon>Bacillota</taxon>
        <taxon>Bacilli</taxon>
        <taxon>Lactobacillales</taxon>
        <taxon>Lactobacillaceae</taxon>
        <taxon>Lentilactobacillus</taxon>
    </lineage>
</organism>